<comment type="catalytic activity">
    <reaction evidence="5">
        <text>N,N-dimethyl-1,4-phenylenediamine + anthranilate + 2 NAD(+) = 2-(4-dimethylaminophenyl)diazenylbenzoate + 2 NADH + 2 H(+)</text>
        <dbReference type="Rhea" id="RHEA:55872"/>
        <dbReference type="ChEBI" id="CHEBI:15378"/>
        <dbReference type="ChEBI" id="CHEBI:15783"/>
        <dbReference type="ChEBI" id="CHEBI:16567"/>
        <dbReference type="ChEBI" id="CHEBI:57540"/>
        <dbReference type="ChEBI" id="CHEBI:57945"/>
        <dbReference type="ChEBI" id="CHEBI:71579"/>
        <dbReference type="EC" id="1.7.1.17"/>
    </reaction>
    <physiologicalReaction direction="right-to-left" evidence="5">
        <dbReference type="Rhea" id="RHEA:55874"/>
    </physiologicalReaction>
</comment>
<evidence type="ECO:0000256" key="2">
    <source>
        <dbReference type="ARBA" id="ARBA00022643"/>
    </source>
</evidence>
<comment type="similarity">
    <text evidence="6">Belongs to the azoreductase type 1 family.</text>
</comment>
<dbReference type="PANTHER" id="PTHR43741">
    <property type="entry name" value="FMN-DEPENDENT NADH-AZOREDUCTASE 1"/>
    <property type="match status" value="1"/>
</dbReference>
<dbReference type="RefSeq" id="WP_166062588.1">
    <property type="nucleotide sequence ID" value="NZ_JBGXPR010000133.1"/>
</dbReference>
<dbReference type="KEGG" id="jpo:G7058_05335"/>
<comment type="cofactor">
    <cofactor evidence="6">
        <name>FMN</name>
        <dbReference type="ChEBI" id="CHEBI:58210"/>
    </cofactor>
    <text evidence="6">Binds 1 FMN per subunit.</text>
</comment>
<protein>
    <recommendedName>
        <fullName evidence="6">FMN dependent NADH:quinone oxidoreductase</fullName>
        <ecNumber evidence="6">1.6.5.-</ecNumber>
    </recommendedName>
    <alternativeName>
        <fullName evidence="6">Azo-dye reductase</fullName>
    </alternativeName>
    <alternativeName>
        <fullName evidence="6">FMN-dependent NADH-azo compound oxidoreductase</fullName>
    </alternativeName>
    <alternativeName>
        <fullName evidence="6">FMN-dependent NADH-azoreductase</fullName>
        <ecNumber evidence="6">1.7.1.17</ecNumber>
    </alternativeName>
</protein>
<keyword evidence="4 6" id="KW-0520">NAD</keyword>
<dbReference type="EC" id="1.6.5.-" evidence="6"/>
<name>A0A6G7WH07_9LACT</name>
<dbReference type="GO" id="GO:0016655">
    <property type="term" value="F:oxidoreductase activity, acting on NAD(P)H, quinone or similar compound as acceptor"/>
    <property type="evidence" value="ECO:0007669"/>
    <property type="project" value="InterPro"/>
</dbReference>
<dbReference type="InterPro" id="IPR029039">
    <property type="entry name" value="Flavoprotein-like_sf"/>
</dbReference>
<dbReference type="EMBL" id="CP049889">
    <property type="protein sequence ID" value="QIK51533.1"/>
    <property type="molecule type" value="Genomic_DNA"/>
</dbReference>
<feature type="binding site" evidence="6">
    <location>
        <begin position="16"/>
        <end position="18"/>
    </location>
    <ligand>
        <name>FMN</name>
        <dbReference type="ChEBI" id="CHEBI:58210"/>
    </ligand>
</feature>
<dbReference type="Proteomes" id="UP000501830">
    <property type="component" value="Chromosome"/>
</dbReference>
<evidence type="ECO:0000259" key="7">
    <source>
        <dbReference type="Pfam" id="PF02525"/>
    </source>
</evidence>
<reference evidence="8 9" key="1">
    <citation type="journal article" date="2017" name="Int. J. Syst. Evol. Microbiol.">
        <title>Jeotgalibaca porci sp. nov. and Jeotgalibaca arthritidis sp. nov., isolated from pigs, and emended description of the genus Jeotgalibaca.</title>
        <authorList>
            <person name="Zamora L."/>
            <person name="Perez-Sancho M."/>
            <person name="Dominguez L."/>
            <person name="Fernandez-Garayzabal J.F."/>
            <person name="Vela A.I."/>
        </authorList>
    </citation>
    <scope>NUCLEOTIDE SEQUENCE [LARGE SCALE GENOMIC DNA]</scope>
    <source>
        <strain evidence="8 9">CCUG 69148</strain>
    </source>
</reference>
<keyword evidence="3 6" id="KW-0560">Oxidoreductase</keyword>
<comment type="subunit">
    <text evidence="6">Homodimer.</text>
</comment>
<comment type="catalytic activity">
    <reaction evidence="6">
        <text>2 a quinone + NADH + H(+) = 2 a 1,4-benzosemiquinone + NAD(+)</text>
        <dbReference type="Rhea" id="RHEA:65952"/>
        <dbReference type="ChEBI" id="CHEBI:15378"/>
        <dbReference type="ChEBI" id="CHEBI:57540"/>
        <dbReference type="ChEBI" id="CHEBI:57945"/>
        <dbReference type="ChEBI" id="CHEBI:132124"/>
        <dbReference type="ChEBI" id="CHEBI:134225"/>
    </reaction>
</comment>
<comment type="caution">
    <text evidence="6">Lacks conserved residue(s) required for the propagation of feature annotation.</text>
</comment>
<proteinExistence type="inferred from homology"/>
<evidence type="ECO:0000256" key="6">
    <source>
        <dbReference type="HAMAP-Rule" id="MF_01216"/>
    </source>
</evidence>
<evidence type="ECO:0000313" key="8">
    <source>
        <dbReference type="EMBL" id="QIK51533.1"/>
    </source>
</evidence>
<dbReference type="PANTHER" id="PTHR43741:SF4">
    <property type="entry name" value="FMN-DEPENDENT NADH:QUINONE OXIDOREDUCTASE"/>
    <property type="match status" value="1"/>
</dbReference>
<dbReference type="InterPro" id="IPR023048">
    <property type="entry name" value="NADH:quinone_OxRdtase_FMN_depd"/>
</dbReference>
<dbReference type="Gene3D" id="3.40.50.360">
    <property type="match status" value="1"/>
</dbReference>
<dbReference type="InterPro" id="IPR003680">
    <property type="entry name" value="Flavodoxin_fold"/>
</dbReference>
<dbReference type="NCBIfam" id="NF010075">
    <property type="entry name" value="PRK13556.1"/>
    <property type="match status" value="1"/>
</dbReference>
<evidence type="ECO:0000256" key="4">
    <source>
        <dbReference type="ARBA" id="ARBA00023027"/>
    </source>
</evidence>
<dbReference type="HAMAP" id="MF_01216">
    <property type="entry name" value="Azoreductase_type1"/>
    <property type="match status" value="1"/>
</dbReference>
<evidence type="ECO:0000256" key="1">
    <source>
        <dbReference type="ARBA" id="ARBA00022630"/>
    </source>
</evidence>
<dbReference type="SUPFAM" id="SSF52218">
    <property type="entry name" value="Flavoproteins"/>
    <property type="match status" value="1"/>
</dbReference>
<organism evidence="8 9">
    <name type="scientific">Jeotgalibaca porci</name>
    <dbReference type="NCBI Taxonomy" id="1868793"/>
    <lineage>
        <taxon>Bacteria</taxon>
        <taxon>Bacillati</taxon>
        <taxon>Bacillota</taxon>
        <taxon>Bacilli</taxon>
        <taxon>Lactobacillales</taxon>
        <taxon>Carnobacteriaceae</taxon>
        <taxon>Jeotgalibaca</taxon>
    </lineage>
</organism>
<accession>A0A6G7WH07</accession>
<sequence>MNVLLIKANDRPATESVSSRMYETFLAEVKDNKNLNVRVYDIFNEDMPYMGQDLFSAFGKSATGGELTEAEQRVLNANNKAREAFTEADVIVIAFPLWNLTIPARLQTFIDYVFAGGFTFKYDAEGNMVQLQPNKKVILLNARGGIYSTVETQAMEMSVNYLRNVFAGMFGHDIIAEVVIEGHNAQPHMAEEIFAEGMERVKAAAKLICE</sequence>
<gene>
    <name evidence="6" type="primary">azoR</name>
    <name evidence="8" type="ORF">G7058_05335</name>
</gene>
<feature type="domain" description="Flavodoxin-like fold" evidence="7">
    <location>
        <begin position="1"/>
        <end position="203"/>
    </location>
</feature>
<evidence type="ECO:0000256" key="3">
    <source>
        <dbReference type="ARBA" id="ARBA00023002"/>
    </source>
</evidence>
<dbReference type="EC" id="1.7.1.17" evidence="6"/>
<dbReference type="Pfam" id="PF02525">
    <property type="entry name" value="Flavodoxin_2"/>
    <property type="match status" value="1"/>
</dbReference>
<evidence type="ECO:0000313" key="9">
    <source>
        <dbReference type="Proteomes" id="UP000501830"/>
    </source>
</evidence>
<keyword evidence="1 6" id="KW-0285">Flavoprotein</keyword>
<dbReference type="GO" id="GO:0009055">
    <property type="term" value="F:electron transfer activity"/>
    <property type="evidence" value="ECO:0007669"/>
    <property type="project" value="UniProtKB-UniRule"/>
</dbReference>
<evidence type="ECO:0000256" key="5">
    <source>
        <dbReference type="ARBA" id="ARBA00048542"/>
    </source>
</evidence>
<dbReference type="InterPro" id="IPR050104">
    <property type="entry name" value="FMN-dep_NADH:Q_OxRdtase_AzoR1"/>
</dbReference>
<comment type="function">
    <text evidence="6">Quinone reductase that provides resistance to thiol-specific stress caused by electrophilic quinones.</text>
</comment>
<dbReference type="GO" id="GO:0010181">
    <property type="term" value="F:FMN binding"/>
    <property type="evidence" value="ECO:0007669"/>
    <property type="project" value="UniProtKB-UniRule"/>
</dbReference>
<comment type="function">
    <text evidence="6">Also exhibits azoreductase activity. Catalyzes the reductive cleavage of the azo bond in aromatic azo compounds to the corresponding amines.</text>
</comment>
<keyword evidence="9" id="KW-1185">Reference proteome</keyword>
<dbReference type="GO" id="GO:0016652">
    <property type="term" value="F:oxidoreductase activity, acting on NAD(P)H as acceptor"/>
    <property type="evidence" value="ECO:0007669"/>
    <property type="project" value="UniProtKB-UniRule"/>
</dbReference>
<dbReference type="AlphaFoldDB" id="A0A6G7WH07"/>
<keyword evidence="2 6" id="KW-0288">FMN</keyword>